<organism evidence="7 8">
    <name type="scientific">Thiorhodovibrio winogradskyi</name>
    <dbReference type="NCBI Taxonomy" id="77007"/>
    <lineage>
        <taxon>Bacteria</taxon>
        <taxon>Pseudomonadati</taxon>
        <taxon>Pseudomonadota</taxon>
        <taxon>Gammaproteobacteria</taxon>
        <taxon>Chromatiales</taxon>
        <taxon>Chromatiaceae</taxon>
        <taxon>Thiorhodovibrio</taxon>
    </lineage>
</organism>
<evidence type="ECO:0000256" key="1">
    <source>
        <dbReference type="ARBA" id="ARBA00000799"/>
    </source>
</evidence>
<evidence type="ECO:0000256" key="5">
    <source>
        <dbReference type="ARBA" id="ARBA00041564"/>
    </source>
</evidence>
<evidence type="ECO:0000256" key="2">
    <source>
        <dbReference type="ARBA" id="ARBA00005297"/>
    </source>
</evidence>
<accession>A0ABZ0SB12</accession>
<reference evidence="7 8" key="1">
    <citation type="journal article" date="2023" name="Microorganisms">
        <title>Thiorhodovibrio frisius and Trv. litoralis spp. nov., Two Novel Members from a Clade of Fastidious Purple Sulfur Bacteria That Exhibit Unique Red-Shifted Light-Harvesting Capabilities.</title>
        <authorList>
            <person name="Methner A."/>
            <person name="Kuzyk S.B."/>
            <person name="Petersen J."/>
            <person name="Bauer S."/>
            <person name="Brinkmann H."/>
            <person name="Sichau K."/>
            <person name="Wanner G."/>
            <person name="Wolf J."/>
            <person name="Neumann-Schaal M."/>
            <person name="Henke P."/>
            <person name="Tank M."/>
            <person name="Sproer C."/>
            <person name="Bunk B."/>
            <person name="Overmann J."/>
        </authorList>
    </citation>
    <scope>NUCLEOTIDE SEQUENCE [LARGE SCALE GENOMIC DNA]</scope>
    <source>
        <strain evidence="7 8">DSM 6702</strain>
    </source>
</reference>
<dbReference type="InterPro" id="IPR015890">
    <property type="entry name" value="Chorismate_C"/>
</dbReference>
<dbReference type="InterPro" id="IPR004561">
    <property type="entry name" value="IsoChor_synthase"/>
</dbReference>
<proteinExistence type="inferred from homology"/>
<name>A0ABZ0SB12_9GAMM</name>
<dbReference type="SUPFAM" id="SSF56322">
    <property type="entry name" value="ADC synthase"/>
    <property type="match status" value="1"/>
</dbReference>
<dbReference type="PANTHER" id="PTHR42839:SF2">
    <property type="entry name" value="ISOCHORISMATE SYNTHASE ENTC"/>
    <property type="match status" value="1"/>
</dbReference>
<sequence length="534" mass="58886">MRLEPALAPLLLGRAWRHPFRIAGIVCHWLYSSSQPTVFCVESFQLDIDNARPGPCHLASASQEPRQDWTPAAKAVMKQLQDRLARDIARLPLGRTQAGPHALTSLILELPRRPNAIAQLPGTQFQLLHPQGDGLRAGYGLAAQWEAQGSDRLSTLARVTREWPACWEQGDPDGTGLRAFALLGFAAAPEPALTPEEHLPNALLWVPDIALRQTEEQAALIFSAQQQQGRASVHARWHRLLEDLIPGLFAPPRRPALVTRVAAEFTEPEQSQWARLVEQALECIHAENLQKVVLSRRLGVKGSRSFDIARLLDVLAAVFPSCQIINLRRGDQSFVAATPERLLHLRDGRVAVDAIAGTTSHSDCEDRNLALGEELLRSEKNLREHGFVVEAVAQALASSCRSIKIPRQPRLMRLRNAQHLWSPITAEINPGTGLFNLAEQLHPTPATNGQPRLAAHQWLRAQEPFSRGWYTGAAGFIEPDNSGELWVLLRCARIRGKQAELFAGAGIVAGSDPGAEWEETETKLAAMLTALRFA</sequence>
<evidence type="ECO:0000256" key="3">
    <source>
        <dbReference type="ARBA" id="ARBA00012824"/>
    </source>
</evidence>
<dbReference type="PANTHER" id="PTHR42839">
    <property type="entry name" value="ISOCHORISMATE SYNTHASE ENTC"/>
    <property type="match status" value="1"/>
</dbReference>
<dbReference type="EC" id="5.4.4.2" evidence="3"/>
<dbReference type="EMBL" id="CP121472">
    <property type="protein sequence ID" value="WPL17838.1"/>
    <property type="molecule type" value="Genomic_DNA"/>
</dbReference>
<evidence type="ECO:0000259" key="6">
    <source>
        <dbReference type="Pfam" id="PF00425"/>
    </source>
</evidence>
<evidence type="ECO:0000313" key="8">
    <source>
        <dbReference type="Proteomes" id="UP001432180"/>
    </source>
</evidence>
<evidence type="ECO:0000256" key="4">
    <source>
        <dbReference type="ARBA" id="ARBA00023235"/>
    </source>
</evidence>
<dbReference type="InterPro" id="IPR005801">
    <property type="entry name" value="ADC_synthase"/>
</dbReference>
<dbReference type="GO" id="GO:0008909">
    <property type="term" value="F:isochorismate synthase activity"/>
    <property type="evidence" value="ECO:0007669"/>
    <property type="project" value="UniProtKB-EC"/>
</dbReference>
<keyword evidence="4 7" id="KW-0413">Isomerase</keyword>
<dbReference type="Gene3D" id="3.60.120.10">
    <property type="entry name" value="Anthranilate synthase"/>
    <property type="match status" value="1"/>
</dbReference>
<comment type="similarity">
    <text evidence="2">Belongs to the isochorismate synthase family.</text>
</comment>
<keyword evidence="8" id="KW-1185">Reference proteome</keyword>
<dbReference type="Proteomes" id="UP001432180">
    <property type="component" value="Chromosome"/>
</dbReference>
<evidence type="ECO:0000313" key="7">
    <source>
        <dbReference type="EMBL" id="WPL17838.1"/>
    </source>
</evidence>
<gene>
    <name evidence="7" type="primary">menF</name>
    <name evidence="7" type="ORF">Thiowin_02880</name>
</gene>
<feature type="domain" description="Chorismate-utilising enzyme C-terminal" evidence="6">
    <location>
        <begin position="270"/>
        <end position="523"/>
    </location>
</feature>
<dbReference type="NCBIfam" id="TIGR00543">
    <property type="entry name" value="isochor_syn"/>
    <property type="match status" value="1"/>
</dbReference>
<comment type="catalytic activity">
    <reaction evidence="1">
        <text>chorismate = isochorismate</text>
        <dbReference type="Rhea" id="RHEA:18985"/>
        <dbReference type="ChEBI" id="CHEBI:29748"/>
        <dbReference type="ChEBI" id="CHEBI:29780"/>
        <dbReference type="EC" id="5.4.4.2"/>
    </reaction>
</comment>
<dbReference type="Pfam" id="PF00425">
    <property type="entry name" value="Chorismate_bind"/>
    <property type="match status" value="1"/>
</dbReference>
<protein>
    <recommendedName>
        <fullName evidence="3">isochorismate synthase</fullName>
        <ecNumber evidence="3">5.4.4.2</ecNumber>
    </recommendedName>
    <alternativeName>
        <fullName evidence="5">Isochorismate mutase</fullName>
    </alternativeName>
</protein>